<dbReference type="InParanoid" id="A0A7F5R7H6"/>
<keyword evidence="1" id="KW-1185">Reference proteome</keyword>
<organism evidence="1 2">
    <name type="scientific">Agrilus planipennis</name>
    <name type="common">Emerald ash borer</name>
    <name type="synonym">Agrilus marcopoli</name>
    <dbReference type="NCBI Taxonomy" id="224129"/>
    <lineage>
        <taxon>Eukaryota</taxon>
        <taxon>Metazoa</taxon>
        <taxon>Ecdysozoa</taxon>
        <taxon>Arthropoda</taxon>
        <taxon>Hexapoda</taxon>
        <taxon>Insecta</taxon>
        <taxon>Pterygota</taxon>
        <taxon>Neoptera</taxon>
        <taxon>Endopterygota</taxon>
        <taxon>Coleoptera</taxon>
        <taxon>Polyphaga</taxon>
        <taxon>Elateriformia</taxon>
        <taxon>Buprestoidea</taxon>
        <taxon>Buprestidae</taxon>
        <taxon>Agrilinae</taxon>
        <taxon>Agrilus</taxon>
    </lineage>
</organism>
<dbReference type="Proteomes" id="UP000192223">
    <property type="component" value="Unplaced"/>
</dbReference>
<name>A0A7F5R7H6_AGRPL</name>
<dbReference type="KEGG" id="apln:112904911"/>
<sequence length="381" mass="44919">MVNEEKYLFNAINKCNTNKKSSLDLKNRTQTSLPTLNEETLTKNEFTQTCKDTNIAYQQTTTFTATSNFDLYIKLKDYLNMVESLKNECTSHCNFRLYESNNKCDYEQVKLTQVNHSIKADRKIFTNACKKNGRKKWQSNQKYYCPRNMNERDNFLKSGFMFMIKNNEESRSQRVLISFDTEMKNLKVNHSKKKTIQKHISEVLTENLFRNNIHKKRDLIESESEPSLMSQVSTIRIENSHEFPYTNCKIVPEIKSKHNKTTNENVNNLNNNDGEKLKTEYLYLSDSFRWNKTSSNVIKMTEIVTKPDNVFKRQEVILASDSEHLNSFTTEGFKKQEKSPYLAKAEKLIHEKENKREPKKFKGKKLTFQGLFRFLRIKSKS</sequence>
<proteinExistence type="predicted"/>
<evidence type="ECO:0000313" key="1">
    <source>
        <dbReference type="Proteomes" id="UP000192223"/>
    </source>
</evidence>
<protein>
    <submittedName>
        <fullName evidence="2">Uncharacterized protein LOC112904911</fullName>
    </submittedName>
</protein>
<dbReference type="AlphaFoldDB" id="A0A7F5R7H6"/>
<reference evidence="2" key="1">
    <citation type="submission" date="2025-08" db="UniProtKB">
        <authorList>
            <consortium name="RefSeq"/>
        </authorList>
    </citation>
    <scope>IDENTIFICATION</scope>
    <source>
        <tissue evidence="2">Entire body</tissue>
    </source>
</reference>
<evidence type="ECO:0000313" key="2">
    <source>
        <dbReference type="RefSeq" id="XP_025831928.1"/>
    </source>
</evidence>
<gene>
    <name evidence="2" type="primary">LOC112904911</name>
</gene>
<dbReference type="GeneID" id="112904911"/>
<dbReference type="RefSeq" id="XP_025831928.1">
    <property type="nucleotide sequence ID" value="XM_025976143.1"/>
</dbReference>
<accession>A0A7F5R7H6</accession>